<organism evidence="2">
    <name type="scientific">Rhizophora mucronata</name>
    <name type="common">Asiatic mangrove</name>
    <dbReference type="NCBI Taxonomy" id="61149"/>
    <lineage>
        <taxon>Eukaryota</taxon>
        <taxon>Viridiplantae</taxon>
        <taxon>Streptophyta</taxon>
        <taxon>Embryophyta</taxon>
        <taxon>Tracheophyta</taxon>
        <taxon>Spermatophyta</taxon>
        <taxon>Magnoliopsida</taxon>
        <taxon>eudicotyledons</taxon>
        <taxon>Gunneridae</taxon>
        <taxon>Pentapetalae</taxon>
        <taxon>rosids</taxon>
        <taxon>fabids</taxon>
        <taxon>Malpighiales</taxon>
        <taxon>Rhizophoraceae</taxon>
        <taxon>Rhizophora</taxon>
    </lineage>
</organism>
<dbReference type="AlphaFoldDB" id="A0A2P2R2D9"/>
<accession>A0A2P2R2D9</accession>
<proteinExistence type="predicted"/>
<name>A0A2P2R2D9_RHIMU</name>
<dbReference type="EMBL" id="GGEC01092867">
    <property type="protein sequence ID" value="MBX73351.1"/>
    <property type="molecule type" value="Transcribed_RNA"/>
</dbReference>
<evidence type="ECO:0000256" key="1">
    <source>
        <dbReference type="SAM" id="MobiDB-lite"/>
    </source>
</evidence>
<protein>
    <submittedName>
        <fullName evidence="2">Uncharacterized protein</fullName>
    </submittedName>
</protein>
<feature type="region of interest" description="Disordered" evidence="1">
    <location>
        <begin position="1"/>
        <end position="34"/>
    </location>
</feature>
<feature type="compositionally biased region" description="Polar residues" evidence="1">
    <location>
        <begin position="1"/>
        <end position="10"/>
    </location>
</feature>
<evidence type="ECO:0000313" key="2">
    <source>
        <dbReference type="EMBL" id="MBX73351.1"/>
    </source>
</evidence>
<sequence length="34" mass="3922">MQYHTQQNISPPLPCAPATKKFLKTPNPENNRQK</sequence>
<reference evidence="2" key="1">
    <citation type="submission" date="2018-02" db="EMBL/GenBank/DDBJ databases">
        <title>Rhizophora mucronata_Transcriptome.</title>
        <authorList>
            <person name="Meera S.P."/>
            <person name="Sreeshan A."/>
            <person name="Augustine A."/>
        </authorList>
    </citation>
    <scope>NUCLEOTIDE SEQUENCE</scope>
    <source>
        <tissue evidence="2">Leaf</tissue>
    </source>
</reference>